<keyword evidence="3 12" id="KW-0554">One-carbon metabolism</keyword>
<evidence type="ECO:0000256" key="8">
    <source>
        <dbReference type="ARBA" id="ARBA00023002"/>
    </source>
</evidence>
<proteinExistence type="inferred from homology"/>
<evidence type="ECO:0000256" key="9">
    <source>
        <dbReference type="ARBA" id="ARBA00023102"/>
    </source>
</evidence>
<keyword evidence="4 12" id="KW-0028">Amino-acid biosynthesis</keyword>
<dbReference type="PROSITE" id="PS00766">
    <property type="entry name" value="THF_DHG_CYH_1"/>
    <property type="match status" value="1"/>
</dbReference>
<dbReference type="GO" id="GO:0009086">
    <property type="term" value="P:methionine biosynthetic process"/>
    <property type="evidence" value="ECO:0007669"/>
    <property type="project" value="UniProtKB-KW"/>
</dbReference>
<comment type="caution">
    <text evidence="15">The sequence shown here is derived from an EMBL/GenBank/DDBJ whole genome shotgun (WGS) entry which is preliminary data.</text>
</comment>
<name>A0A1F7SIW8_9BACT</name>
<comment type="caution">
    <text evidence="12">Lacks conserved residue(s) required for the propagation of feature annotation.</text>
</comment>
<dbReference type="EMBL" id="MGDI01000022">
    <property type="protein sequence ID" value="OGL53722.1"/>
    <property type="molecule type" value="Genomic_DNA"/>
</dbReference>
<dbReference type="Proteomes" id="UP000178082">
    <property type="component" value="Unassembled WGS sequence"/>
</dbReference>
<feature type="domain" description="Tetrahydrofolate dehydrogenase/cyclohydrolase catalytic" evidence="13">
    <location>
        <begin position="6"/>
        <end position="121"/>
    </location>
</feature>
<evidence type="ECO:0000256" key="3">
    <source>
        <dbReference type="ARBA" id="ARBA00022563"/>
    </source>
</evidence>
<dbReference type="HAMAP" id="MF_01576">
    <property type="entry name" value="THF_DHG_CYH"/>
    <property type="match status" value="1"/>
</dbReference>
<dbReference type="InterPro" id="IPR020630">
    <property type="entry name" value="THF_DH/CycHdrlase_cat_dom"/>
</dbReference>
<evidence type="ECO:0000259" key="14">
    <source>
        <dbReference type="Pfam" id="PF02882"/>
    </source>
</evidence>
<dbReference type="SUPFAM" id="SSF51735">
    <property type="entry name" value="NAD(P)-binding Rossmann-fold domains"/>
    <property type="match status" value="1"/>
</dbReference>
<dbReference type="EC" id="1.5.1.5" evidence="12"/>
<feature type="domain" description="Tetrahydrofolate dehydrogenase/cyclohydrolase NAD(P)-binding" evidence="14">
    <location>
        <begin position="140"/>
        <end position="281"/>
    </location>
</feature>
<dbReference type="PRINTS" id="PR00085">
    <property type="entry name" value="THFDHDRGNASE"/>
</dbReference>
<dbReference type="EC" id="3.5.4.9" evidence="12"/>
<dbReference type="InterPro" id="IPR020867">
    <property type="entry name" value="THF_DH/CycHdrlase_CS"/>
</dbReference>
<keyword evidence="9 12" id="KW-0368">Histidine biosynthesis</keyword>
<evidence type="ECO:0000256" key="4">
    <source>
        <dbReference type="ARBA" id="ARBA00022605"/>
    </source>
</evidence>
<dbReference type="SUPFAM" id="SSF53223">
    <property type="entry name" value="Aminoacid dehydrogenase-like, N-terminal domain"/>
    <property type="match status" value="1"/>
</dbReference>
<dbReference type="InterPro" id="IPR020631">
    <property type="entry name" value="THF_DH/CycHdrlase_NAD-bd_dom"/>
</dbReference>
<dbReference type="PANTHER" id="PTHR48099">
    <property type="entry name" value="C-1-TETRAHYDROFOLATE SYNTHASE, CYTOPLASMIC-RELATED"/>
    <property type="match status" value="1"/>
</dbReference>
<keyword evidence="5 12" id="KW-0658">Purine biosynthesis</keyword>
<feature type="binding site" evidence="12">
    <location>
        <begin position="166"/>
        <end position="168"/>
    </location>
    <ligand>
        <name>NADP(+)</name>
        <dbReference type="ChEBI" id="CHEBI:58349"/>
    </ligand>
</feature>
<dbReference type="GO" id="GO:0006164">
    <property type="term" value="P:purine nucleotide biosynthetic process"/>
    <property type="evidence" value="ECO:0007669"/>
    <property type="project" value="UniProtKB-KW"/>
</dbReference>
<dbReference type="GO" id="GO:0004477">
    <property type="term" value="F:methenyltetrahydrofolate cyclohydrolase activity"/>
    <property type="evidence" value="ECO:0007669"/>
    <property type="project" value="UniProtKB-UniRule"/>
</dbReference>
<dbReference type="Pfam" id="PF00763">
    <property type="entry name" value="THF_DHG_CYH"/>
    <property type="match status" value="1"/>
</dbReference>
<dbReference type="NCBIfam" id="NF008058">
    <property type="entry name" value="PRK10792.1"/>
    <property type="match status" value="1"/>
</dbReference>
<keyword evidence="6 12" id="KW-0378">Hydrolase</keyword>
<comment type="catalytic activity">
    <reaction evidence="12">
        <text>(6R)-5,10-methenyltetrahydrofolate + H2O = (6R)-10-formyltetrahydrofolate + H(+)</text>
        <dbReference type="Rhea" id="RHEA:23700"/>
        <dbReference type="ChEBI" id="CHEBI:15377"/>
        <dbReference type="ChEBI" id="CHEBI:15378"/>
        <dbReference type="ChEBI" id="CHEBI:57455"/>
        <dbReference type="ChEBI" id="CHEBI:195366"/>
        <dbReference type="EC" id="3.5.4.9"/>
    </reaction>
</comment>
<dbReference type="InterPro" id="IPR000672">
    <property type="entry name" value="THF_DH/CycHdrlase"/>
</dbReference>
<dbReference type="GO" id="GO:0005829">
    <property type="term" value="C:cytosol"/>
    <property type="evidence" value="ECO:0007669"/>
    <property type="project" value="TreeGrafter"/>
</dbReference>
<comment type="catalytic activity">
    <reaction evidence="12">
        <text>(6R)-5,10-methylene-5,6,7,8-tetrahydrofolate + NADP(+) = (6R)-5,10-methenyltetrahydrofolate + NADPH</text>
        <dbReference type="Rhea" id="RHEA:22812"/>
        <dbReference type="ChEBI" id="CHEBI:15636"/>
        <dbReference type="ChEBI" id="CHEBI:57455"/>
        <dbReference type="ChEBI" id="CHEBI:57783"/>
        <dbReference type="ChEBI" id="CHEBI:58349"/>
        <dbReference type="EC" id="1.5.1.5"/>
    </reaction>
</comment>
<dbReference type="STRING" id="1817883.A3G31_03175"/>
<dbReference type="GO" id="GO:0000105">
    <property type="term" value="P:L-histidine biosynthetic process"/>
    <property type="evidence" value="ECO:0007669"/>
    <property type="project" value="UniProtKB-KW"/>
</dbReference>
<accession>A0A1F7SIW8</accession>
<dbReference type="FunFam" id="3.40.50.10860:FF:000005">
    <property type="entry name" value="C-1-tetrahydrofolate synthase, cytoplasmic, putative"/>
    <property type="match status" value="1"/>
</dbReference>
<evidence type="ECO:0000256" key="2">
    <source>
        <dbReference type="ARBA" id="ARBA00011738"/>
    </source>
</evidence>
<comment type="pathway">
    <text evidence="1 12">One-carbon metabolism; tetrahydrofolate interconversion.</text>
</comment>
<dbReference type="InterPro" id="IPR036291">
    <property type="entry name" value="NAD(P)-bd_dom_sf"/>
</dbReference>
<keyword evidence="7 12" id="KW-0521">NADP</keyword>
<keyword evidence="10 12" id="KW-0486">Methionine biosynthesis</keyword>
<evidence type="ECO:0000256" key="6">
    <source>
        <dbReference type="ARBA" id="ARBA00022801"/>
    </source>
</evidence>
<keyword evidence="11 12" id="KW-0511">Multifunctional enzyme</keyword>
<evidence type="ECO:0000256" key="12">
    <source>
        <dbReference type="HAMAP-Rule" id="MF_01576"/>
    </source>
</evidence>
<dbReference type="GO" id="GO:0004488">
    <property type="term" value="F:methylenetetrahydrofolate dehydrogenase (NADP+) activity"/>
    <property type="evidence" value="ECO:0007669"/>
    <property type="project" value="UniProtKB-UniRule"/>
</dbReference>
<evidence type="ECO:0000256" key="10">
    <source>
        <dbReference type="ARBA" id="ARBA00023167"/>
    </source>
</evidence>
<evidence type="ECO:0000259" key="13">
    <source>
        <dbReference type="Pfam" id="PF00763"/>
    </source>
</evidence>
<dbReference type="GO" id="GO:0035999">
    <property type="term" value="P:tetrahydrofolate interconversion"/>
    <property type="evidence" value="ECO:0007669"/>
    <property type="project" value="UniProtKB-UniRule"/>
</dbReference>
<dbReference type="NCBIfam" id="NF010783">
    <property type="entry name" value="PRK14186.1"/>
    <property type="match status" value="1"/>
</dbReference>
<feature type="binding site" evidence="12">
    <location>
        <position position="232"/>
    </location>
    <ligand>
        <name>NADP(+)</name>
        <dbReference type="ChEBI" id="CHEBI:58349"/>
    </ligand>
</feature>
<evidence type="ECO:0000256" key="7">
    <source>
        <dbReference type="ARBA" id="ARBA00022857"/>
    </source>
</evidence>
<dbReference type="FunFam" id="3.40.50.720:FF:000094">
    <property type="entry name" value="Bifunctional protein FolD"/>
    <property type="match status" value="1"/>
</dbReference>
<comment type="function">
    <text evidence="12">Catalyzes the oxidation of 5,10-methylenetetrahydrofolate to 5,10-methenyltetrahydrofolate and then the hydrolysis of 5,10-methenyltetrahydrofolate to 10-formyltetrahydrofolate.</text>
</comment>
<evidence type="ECO:0000256" key="1">
    <source>
        <dbReference type="ARBA" id="ARBA00004777"/>
    </source>
</evidence>
<evidence type="ECO:0000256" key="11">
    <source>
        <dbReference type="ARBA" id="ARBA00023268"/>
    </source>
</evidence>
<comment type="similarity">
    <text evidence="12">Belongs to the tetrahydrofolate dehydrogenase/cyclohydrolase family.</text>
</comment>
<dbReference type="UniPathway" id="UPA00193"/>
<dbReference type="AlphaFoldDB" id="A0A1F7SIW8"/>
<keyword evidence="8 12" id="KW-0560">Oxidoreductase</keyword>
<dbReference type="Gene3D" id="3.40.50.720">
    <property type="entry name" value="NAD(P)-binding Rossmann-like Domain"/>
    <property type="match status" value="1"/>
</dbReference>
<dbReference type="Pfam" id="PF02882">
    <property type="entry name" value="THF_DHG_CYH_C"/>
    <property type="match status" value="1"/>
</dbReference>
<gene>
    <name evidence="12" type="primary">folD</name>
    <name evidence="15" type="ORF">A3G31_03175</name>
</gene>
<dbReference type="PROSITE" id="PS00767">
    <property type="entry name" value="THF_DHG_CYH_2"/>
    <property type="match status" value="1"/>
</dbReference>
<dbReference type="InterPro" id="IPR046346">
    <property type="entry name" value="Aminoacid_DH-like_N_sf"/>
</dbReference>
<dbReference type="PANTHER" id="PTHR48099:SF5">
    <property type="entry name" value="C-1-TETRAHYDROFOLATE SYNTHASE, CYTOPLASMIC"/>
    <property type="match status" value="1"/>
</dbReference>
<dbReference type="Gene3D" id="3.40.50.10860">
    <property type="entry name" value="Leucine Dehydrogenase, chain A, domain 1"/>
    <property type="match status" value="1"/>
</dbReference>
<dbReference type="CDD" id="cd01080">
    <property type="entry name" value="NAD_bind_m-THF_DH_Cyclohyd"/>
    <property type="match status" value="1"/>
</dbReference>
<protein>
    <recommendedName>
        <fullName evidence="12">Bifunctional protein FolD</fullName>
    </recommendedName>
    <domain>
        <recommendedName>
            <fullName evidence="12">Methylenetetrahydrofolate dehydrogenase</fullName>
            <ecNumber evidence="12">1.5.1.5</ecNumber>
        </recommendedName>
    </domain>
    <domain>
        <recommendedName>
            <fullName evidence="12">Methenyltetrahydrofolate cyclohydrolase</fullName>
            <ecNumber evidence="12">3.5.4.9</ecNumber>
        </recommendedName>
    </domain>
</protein>
<evidence type="ECO:0000313" key="16">
    <source>
        <dbReference type="Proteomes" id="UP000178082"/>
    </source>
</evidence>
<evidence type="ECO:0000313" key="15">
    <source>
        <dbReference type="EMBL" id="OGL53722.1"/>
    </source>
</evidence>
<comment type="subunit">
    <text evidence="2 12">Homodimer.</text>
</comment>
<reference evidence="15 16" key="1">
    <citation type="journal article" date="2016" name="Nat. Commun.">
        <title>Thousands of microbial genomes shed light on interconnected biogeochemical processes in an aquifer system.</title>
        <authorList>
            <person name="Anantharaman K."/>
            <person name="Brown C.T."/>
            <person name="Hug L.A."/>
            <person name="Sharon I."/>
            <person name="Castelle C.J."/>
            <person name="Probst A.J."/>
            <person name="Thomas B.C."/>
            <person name="Singh A."/>
            <person name="Wilkins M.J."/>
            <person name="Karaoz U."/>
            <person name="Brodie E.L."/>
            <person name="Williams K.H."/>
            <person name="Hubbard S.S."/>
            <person name="Banfield J.F."/>
        </authorList>
    </citation>
    <scope>NUCLEOTIDE SEQUENCE [LARGE SCALE GENOMIC DNA]</scope>
</reference>
<organism evidence="15 16">
    <name type="scientific">Candidatus Schekmanbacteria bacterium RIFCSPLOWO2_12_FULL_38_15</name>
    <dbReference type="NCBI Taxonomy" id="1817883"/>
    <lineage>
        <taxon>Bacteria</taxon>
        <taxon>Candidatus Schekmaniibacteriota</taxon>
    </lineage>
</organism>
<evidence type="ECO:0000256" key="5">
    <source>
        <dbReference type="ARBA" id="ARBA00022755"/>
    </source>
</evidence>
<sequence>MSPMIIDGNAVSKEIRDKIRNEIEQLNPIYKRPPGLTVILVGDDPASQIYVGRKSKACSEVGICSEVKRLPGDVSESDVVSLISDLNKNAKVDGILVQLPLPGHINENKIVDAISPEKDVDGLHPINMGNLVLNRAFLEPCTAAGIIELILRTGSEIKGKHSVIVGRSNIVGKPTALMLLHQHSTVTICHSRTKDLKEITRQADILIAAIGKAKFITGDMVKDDAIVIDVGINRIDGKLFGDCDFEEIKNVAGAITPVPGGVGPMTVAMLLKNTLVAYKNNCEK</sequence>